<feature type="region of interest" description="Disordered" evidence="7">
    <location>
        <begin position="480"/>
        <end position="531"/>
    </location>
</feature>
<feature type="region of interest" description="Disordered" evidence="7">
    <location>
        <begin position="390"/>
        <end position="426"/>
    </location>
</feature>
<feature type="compositionally biased region" description="Basic and acidic residues" evidence="7">
    <location>
        <begin position="1048"/>
        <end position="1060"/>
    </location>
</feature>
<dbReference type="InterPro" id="IPR036097">
    <property type="entry name" value="HisK_dim/P_sf"/>
</dbReference>
<feature type="compositionally biased region" description="Polar residues" evidence="7">
    <location>
        <begin position="298"/>
        <end position="309"/>
    </location>
</feature>
<comment type="catalytic activity">
    <reaction evidence="1">
        <text>ATP + protein L-histidine = ADP + protein N-phospho-L-histidine.</text>
        <dbReference type="EC" id="2.7.13.3"/>
    </reaction>
</comment>
<dbReference type="PANTHER" id="PTHR43047:SF72">
    <property type="entry name" value="OSMOSENSING HISTIDINE PROTEIN KINASE SLN1"/>
    <property type="match status" value="1"/>
</dbReference>
<feature type="region of interest" description="Disordered" evidence="7">
    <location>
        <begin position="671"/>
        <end position="698"/>
    </location>
</feature>
<dbReference type="InterPro" id="IPR001789">
    <property type="entry name" value="Sig_transdc_resp-reg_receiver"/>
</dbReference>
<dbReference type="Gene3D" id="3.30.450.40">
    <property type="match status" value="1"/>
</dbReference>
<organism evidence="10 11">
    <name type="scientific">Elasticomyces elasticus</name>
    <dbReference type="NCBI Taxonomy" id="574655"/>
    <lineage>
        <taxon>Eukaryota</taxon>
        <taxon>Fungi</taxon>
        <taxon>Dikarya</taxon>
        <taxon>Ascomycota</taxon>
        <taxon>Pezizomycotina</taxon>
        <taxon>Dothideomycetes</taxon>
        <taxon>Dothideomycetidae</taxon>
        <taxon>Mycosphaerellales</taxon>
        <taxon>Teratosphaeriaceae</taxon>
        <taxon>Elasticomyces</taxon>
    </lineage>
</organism>
<sequence length="1284" mass="139945">MDDRPHHRVSRKTARLESKREREFYRYVQHKLPLTLSQYEPIQALTDSGPLLCNLHDEAAVKAHRPASSPDRALTAFCQLGALRLECKRAMLFFFDSNHAYVLAEATRTLSLQNDSVHDDEDDLWLGHTVIPRGFSICEETVARLPSGDEADPFSLSHIINDLDEDTQFCGRPYVVDGPKAKFYAGVPITTSKGINIGAYCCLDDKKRDGLDAKSIAFLHDMAKTVMIHLEHVRAKAEHERGTRMVSALGAFVEGAETVQDWDRESARRNRGRAQGTQSSGSRRSSSLAAADVPARLASSSPGLGSATPTKLEPAIAAVGNASPATESMKPVLPQGPMTTRQTNMQELQDMSIAPNIRTSFQRAANLILQAVDADGVAFLDSSANTYGGLVESGDGSDQGSSTPESAAEHEQMGSASENDSARKSYGSGKACKVLASSHSGEDGYSTTDELRHDIQASSITERFLRSLLRHNPGGKIWTFAEDGSASSDDSSSEGSAKDKAIKKPPEKVFNNGSLNDTAARQATHKRRKRIDDGKEIQRLFPGVRSLALCGMWDMNRGRWYSACAVWTYSPLRVFSNESEVSYTAAFCDVIMAEVYRLEAQNSDRAKSDFISSLSHELRSPLHGILGSVECLQDIPSLDGFTSDLVSQVEVCGRTLSDIIEHLLDYSKVNHQAKPKQHSRTSSTRSSIRSSHGDDGNGSQIAGLMSTGFEVALDKVTEEVVESAVYSFCCAKAKDVILGRKVTVVLDIDRNPSARWQCRFPLGAWKRVCINLVSNALKYTEKGFIRISLRADPIPGKRRHFNAVFVVQDTGRGMSKEYLDNHLFRAFSQENNLVEGTGLGMSLVAKILKALGGKIDVRSLKGKGTTMTVTCPLESKSSRDASILRPAPKPFDGHSIGLIYFSGTQQDATESTHVTAPTRLLRNSVQLSCEHLGIEARSWEREQTPEADIYLVLEQDLDTFAQHKQTAAKSSARTILTKPLIILCNSVISARHIRTADTASVLTEATVEYIAQPCGTERLRKAIQEGLARCREYLSSGEDAANPGASTEAERLRENEDIGRRSSQVSLGAKMLARATAEHNQALHKARSNSPSPLQVQQQEDSSLSTSGSSVAGADHASSGERLVGDSSTPSPTLDIAVRSKPSMSMLLVDDNPINLKLLVTYATKEGHPKTTAPDGLQAVEAYITACLAGDKPEVILMDISMPVMNGFEATRRIRKFEQQQGFRPAHIIALTGLGSAEAQQEAFSSGVDLYLMKPVRLKELTRVLKDLREADLGQATSLATTEG</sequence>
<dbReference type="InterPro" id="IPR003594">
    <property type="entry name" value="HATPase_dom"/>
</dbReference>
<name>A0AAN7ZT28_9PEZI</name>
<feature type="compositionally biased region" description="Low complexity" evidence="7">
    <location>
        <begin position="273"/>
        <end position="291"/>
    </location>
</feature>
<dbReference type="SUPFAM" id="SSF55781">
    <property type="entry name" value="GAF domain-like"/>
    <property type="match status" value="1"/>
</dbReference>
<dbReference type="Pfam" id="PF00072">
    <property type="entry name" value="Response_reg"/>
    <property type="match status" value="1"/>
</dbReference>
<dbReference type="InterPro" id="IPR011006">
    <property type="entry name" value="CheY-like_superfamily"/>
</dbReference>
<feature type="compositionally biased region" description="Low complexity" evidence="7">
    <location>
        <begin position="680"/>
        <end position="690"/>
    </location>
</feature>
<dbReference type="SMART" id="SM00448">
    <property type="entry name" value="REC"/>
    <property type="match status" value="1"/>
</dbReference>
<feature type="compositionally biased region" description="Basic and acidic residues" evidence="7">
    <location>
        <begin position="496"/>
        <end position="507"/>
    </location>
</feature>
<evidence type="ECO:0000313" key="11">
    <source>
        <dbReference type="Proteomes" id="UP001310594"/>
    </source>
</evidence>
<evidence type="ECO:0000259" key="8">
    <source>
        <dbReference type="PROSITE" id="PS50109"/>
    </source>
</evidence>
<dbReference type="InterPro" id="IPR003661">
    <property type="entry name" value="HisK_dim/P_dom"/>
</dbReference>
<keyword evidence="4" id="KW-0808">Transferase</keyword>
<dbReference type="PANTHER" id="PTHR43047">
    <property type="entry name" value="TWO-COMPONENT HISTIDINE PROTEIN KINASE"/>
    <property type="match status" value="1"/>
</dbReference>
<dbReference type="Pfam" id="PF00512">
    <property type="entry name" value="HisKA"/>
    <property type="match status" value="1"/>
</dbReference>
<dbReference type="SUPFAM" id="SSF55874">
    <property type="entry name" value="ATPase domain of HSP90 chaperone/DNA topoisomerase II/histidine kinase"/>
    <property type="match status" value="1"/>
</dbReference>
<dbReference type="InterPro" id="IPR029016">
    <property type="entry name" value="GAF-like_dom_sf"/>
</dbReference>
<dbReference type="Gene3D" id="3.40.50.2300">
    <property type="match status" value="1"/>
</dbReference>
<feature type="compositionally biased region" description="Low complexity" evidence="7">
    <location>
        <begin position="481"/>
        <end position="495"/>
    </location>
</feature>
<dbReference type="EC" id="2.7.13.3" evidence="2"/>
<reference evidence="10" key="1">
    <citation type="submission" date="2023-08" db="EMBL/GenBank/DDBJ databases">
        <title>Black Yeasts Isolated from many extreme environments.</title>
        <authorList>
            <person name="Coleine C."/>
            <person name="Stajich J.E."/>
            <person name="Selbmann L."/>
        </authorList>
    </citation>
    <scope>NUCLEOTIDE SEQUENCE</scope>
    <source>
        <strain evidence="10">CCFEE 5810</strain>
    </source>
</reference>
<feature type="modified residue" description="4-aspartylphosphate" evidence="6">
    <location>
        <position position="1199"/>
    </location>
</feature>
<dbReference type="Gene3D" id="1.10.287.130">
    <property type="match status" value="1"/>
</dbReference>
<dbReference type="GO" id="GO:0005886">
    <property type="term" value="C:plasma membrane"/>
    <property type="evidence" value="ECO:0007669"/>
    <property type="project" value="TreeGrafter"/>
</dbReference>
<keyword evidence="5" id="KW-0418">Kinase</keyword>
<keyword evidence="3 6" id="KW-0597">Phosphoprotein</keyword>
<feature type="compositionally biased region" description="Polar residues" evidence="7">
    <location>
        <begin position="396"/>
        <end position="405"/>
    </location>
</feature>
<feature type="compositionally biased region" description="Polar residues" evidence="7">
    <location>
        <begin position="511"/>
        <end position="521"/>
    </location>
</feature>
<dbReference type="Gene3D" id="3.30.565.10">
    <property type="entry name" value="Histidine kinase-like ATPase, C-terminal domain"/>
    <property type="match status" value="1"/>
</dbReference>
<evidence type="ECO:0000256" key="4">
    <source>
        <dbReference type="ARBA" id="ARBA00022679"/>
    </source>
</evidence>
<dbReference type="Proteomes" id="UP001310594">
    <property type="component" value="Unassembled WGS sequence"/>
</dbReference>
<accession>A0AAN7ZT28</accession>
<dbReference type="InterPro" id="IPR005467">
    <property type="entry name" value="His_kinase_dom"/>
</dbReference>
<feature type="region of interest" description="Disordered" evidence="7">
    <location>
        <begin position="1079"/>
        <end position="1134"/>
    </location>
</feature>
<dbReference type="SUPFAM" id="SSF47384">
    <property type="entry name" value="Homodimeric domain of signal transducing histidine kinase"/>
    <property type="match status" value="1"/>
</dbReference>
<dbReference type="PROSITE" id="PS50110">
    <property type="entry name" value="RESPONSE_REGULATORY"/>
    <property type="match status" value="1"/>
</dbReference>
<feature type="compositionally biased region" description="Polar residues" evidence="7">
    <location>
        <begin position="1088"/>
        <end position="1101"/>
    </location>
</feature>
<evidence type="ECO:0000259" key="9">
    <source>
        <dbReference type="PROSITE" id="PS50110"/>
    </source>
</evidence>
<evidence type="ECO:0000256" key="7">
    <source>
        <dbReference type="SAM" id="MobiDB-lite"/>
    </source>
</evidence>
<evidence type="ECO:0000256" key="1">
    <source>
        <dbReference type="ARBA" id="ARBA00000085"/>
    </source>
</evidence>
<dbReference type="InterPro" id="IPR004358">
    <property type="entry name" value="Sig_transdc_His_kin-like_C"/>
</dbReference>
<dbReference type="CDD" id="cd17546">
    <property type="entry name" value="REC_hyHK_CKI1_RcsC-like"/>
    <property type="match status" value="1"/>
</dbReference>
<dbReference type="SMART" id="SM00388">
    <property type="entry name" value="HisKA"/>
    <property type="match status" value="1"/>
</dbReference>
<dbReference type="SUPFAM" id="SSF52172">
    <property type="entry name" value="CheY-like"/>
    <property type="match status" value="1"/>
</dbReference>
<dbReference type="CDD" id="cd00082">
    <property type="entry name" value="HisKA"/>
    <property type="match status" value="1"/>
</dbReference>
<evidence type="ECO:0000256" key="3">
    <source>
        <dbReference type="ARBA" id="ARBA00022553"/>
    </source>
</evidence>
<proteinExistence type="predicted"/>
<dbReference type="Pfam" id="PF02518">
    <property type="entry name" value="HATPase_c"/>
    <property type="match status" value="1"/>
</dbReference>
<evidence type="ECO:0000256" key="6">
    <source>
        <dbReference type="PROSITE-ProRule" id="PRU00169"/>
    </source>
</evidence>
<feature type="domain" description="Response regulatory" evidence="9">
    <location>
        <begin position="1145"/>
        <end position="1269"/>
    </location>
</feature>
<dbReference type="PROSITE" id="PS50109">
    <property type="entry name" value="HIS_KIN"/>
    <property type="match status" value="1"/>
</dbReference>
<dbReference type="GO" id="GO:0000155">
    <property type="term" value="F:phosphorelay sensor kinase activity"/>
    <property type="evidence" value="ECO:0007669"/>
    <property type="project" value="InterPro"/>
</dbReference>
<feature type="region of interest" description="Disordered" evidence="7">
    <location>
        <begin position="1037"/>
        <end position="1065"/>
    </location>
</feature>
<dbReference type="PRINTS" id="PR00344">
    <property type="entry name" value="BCTRLSENSOR"/>
</dbReference>
<feature type="domain" description="Histidine kinase" evidence="8">
    <location>
        <begin position="613"/>
        <end position="875"/>
    </location>
</feature>
<evidence type="ECO:0000313" key="10">
    <source>
        <dbReference type="EMBL" id="KAK5696440.1"/>
    </source>
</evidence>
<dbReference type="SMART" id="SM00387">
    <property type="entry name" value="HATPase_c"/>
    <property type="match status" value="1"/>
</dbReference>
<dbReference type="EMBL" id="JAVRQU010000012">
    <property type="protein sequence ID" value="KAK5696440.1"/>
    <property type="molecule type" value="Genomic_DNA"/>
</dbReference>
<feature type="region of interest" description="Disordered" evidence="7">
    <location>
        <begin position="263"/>
        <end position="309"/>
    </location>
</feature>
<evidence type="ECO:0000256" key="2">
    <source>
        <dbReference type="ARBA" id="ARBA00012438"/>
    </source>
</evidence>
<dbReference type="FunFam" id="3.30.450.40:FF:000083">
    <property type="entry name" value="Sensor histidine kinase/response regulator, putative (AFU_orthologue AFUA_4G00660)"/>
    <property type="match status" value="1"/>
</dbReference>
<evidence type="ECO:0000256" key="5">
    <source>
        <dbReference type="ARBA" id="ARBA00022777"/>
    </source>
</evidence>
<dbReference type="GO" id="GO:0009927">
    <property type="term" value="F:histidine phosphotransfer kinase activity"/>
    <property type="evidence" value="ECO:0007669"/>
    <property type="project" value="TreeGrafter"/>
</dbReference>
<comment type="caution">
    <text evidence="10">The sequence shown here is derived from an EMBL/GenBank/DDBJ whole genome shotgun (WGS) entry which is preliminary data.</text>
</comment>
<protein>
    <recommendedName>
        <fullName evidence="2">histidine kinase</fullName>
        <ecNumber evidence="2">2.7.13.3</ecNumber>
    </recommendedName>
</protein>
<gene>
    <name evidence="10" type="ORF">LTR97_007741</name>
</gene>
<dbReference type="InterPro" id="IPR036890">
    <property type="entry name" value="HATPase_C_sf"/>
</dbReference>